<evidence type="ECO:0000313" key="1">
    <source>
        <dbReference type="EMBL" id="KYN36672.1"/>
    </source>
</evidence>
<keyword evidence="2" id="KW-1185">Reference proteome</keyword>
<gene>
    <name evidence="1" type="ORF">ALC56_08463</name>
</gene>
<evidence type="ECO:0000313" key="2">
    <source>
        <dbReference type="Proteomes" id="UP000078541"/>
    </source>
</evidence>
<accession>A0A195F8Y6</accession>
<sequence length="93" mass="11015">SCAQTQYVGSTRSVNAKRNKAYKEEMILIYKKKKRNVTDESIISRCVKNPSRSFPGFRFDRKRGLDDDDDDDDDDDYCKTYNTRDNLQVFRRC</sequence>
<dbReference type="EMBL" id="KQ981727">
    <property type="protein sequence ID" value="KYN36672.1"/>
    <property type="molecule type" value="Genomic_DNA"/>
</dbReference>
<name>A0A195F8Y6_9HYME</name>
<dbReference type="AlphaFoldDB" id="A0A195F8Y6"/>
<organism evidence="1 2">
    <name type="scientific">Trachymyrmex septentrionalis</name>
    <dbReference type="NCBI Taxonomy" id="34720"/>
    <lineage>
        <taxon>Eukaryota</taxon>
        <taxon>Metazoa</taxon>
        <taxon>Ecdysozoa</taxon>
        <taxon>Arthropoda</taxon>
        <taxon>Hexapoda</taxon>
        <taxon>Insecta</taxon>
        <taxon>Pterygota</taxon>
        <taxon>Neoptera</taxon>
        <taxon>Endopterygota</taxon>
        <taxon>Hymenoptera</taxon>
        <taxon>Apocrita</taxon>
        <taxon>Aculeata</taxon>
        <taxon>Formicoidea</taxon>
        <taxon>Formicidae</taxon>
        <taxon>Myrmicinae</taxon>
        <taxon>Trachymyrmex</taxon>
    </lineage>
</organism>
<dbReference type="Proteomes" id="UP000078541">
    <property type="component" value="Unassembled WGS sequence"/>
</dbReference>
<proteinExistence type="predicted"/>
<protein>
    <submittedName>
        <fullName evidence="1">Uncharacterized protein</fullName>
    </submittedName>
</protein>
<feature type="non-terminal residue" evidence="1">
    <location>
        <position position="1"/>
    </location>
</feature>
<reference evidence="1 2" key="1">
    <citation type="submission" date="2016-03" db="EMBL/GenBank/DDBJ databases">
        <title>Trachymyrmex septentrionalis WGS genome.</title>
        <authorList>
            <person name="Nygaard S."/>
            <person name="Hu H."/>
            <person name="Boomsma J."/>
            <person name="Zhang G."/>
        </authorList>
    </citation>
    <scope>NUCLEOTIDE SEQUENCE [LARGE SCALE GENOMIC DNA]</scope>
    <source>
        <strain evidence="1">Tsep2-gDNA-1</strain>
        <tissue evidence="1">Whole body</tissue>
    </source>
</reference>